<feature type="region of interest" description="Disordered" evidence="1">
    <location>
        <begin position="234"/>
        <end position="268"/>
    </location>
</feature>
<organism evidence="2">
    <name type="scientific">Ananas comosus var. bracteatus</name>
    <name type="common">red pineapple</name>
    <dbReference type="NCBI Taxonomy" id="296719"/>
    <lineage>
        <taxon>Eukaryota</taxon>
        <taxon>Viridiplantae</taxon>
        <taxon>Streptophyta</taxon>
        <taxon>Embryophyta</taxon>
        <taxon>Tracheophyta</taxon>
        <taxon>Spermatophyta</taxon>
        <taxon>Magnoliopsida</taxon>
        <taxon>Liliopsida</taxon>
        <taxon>Poales</taxon>
        <taxon>Bromeliaceae</taxon>
        <taxon>Bromelioideae</taxon>
        <taxon>Ananas</taxon>
    </lineage>
</organism>
<accession>A0A6V7NTK7</accession>
<proteinExistence type="predicted"/>
<evidence type="ECO:0000256" key="1">
    <source>
        <dbReference type="SAM" id="MobiDB-lite"/>
    </source>
</evidence>
<gene>
    <name evidence="2" type="ORF">CB5_LOCUS4877</name>
</gene>
<reference evidence="2" key="1">
    <citation type="submission" date="2020-07" db="EMBL/GenBank/DDBJ databases">
        <authorList>
            <person name="Lin J."/>
        </authorList>
    </citation>
    <scope>NUCLEOTIDE SEQUENCE</scope>
</reference>
<name>A0A6V7NTK7_ANACO</name>
<evidence type="ECO:0000313" key="2">
    <source>
        <dbReference type="EMBL" id="CAD1821666.1"/>
    </source>
</evidence>
<dbReference type="EMBL" id="LR862141">
    <property type="protein sequence ID" value="CAD1821666.1"/>
    <property type="molecule type" value="Genomic_DNA"/>
</dbReference>
<protein>
    <submittedName>
        <fullName evidence="2">Uncharacterized protein</fullName>
    </submittedName>
</protein>
<feature type="compositionally biased region" description="Basic and acidic residues" evidence="1">
    <location>
        <begin position="251"/>
        <end position="260"/>
    </location>
</feature>
<dbReference type="AlphaFoldDB" id="A0A6V7NTK7"/>
<feature type="compositionally biased region" description="Basic residues" evidence="1">
    <location>
        <begin position="236"/>
        <end position="250"/>
    </location>
</feature>
<sequence>MVVKILPRNFYDIPPINDEEPIDDDEPTWDANIIVDTLPEYVMDNDDIAISLNRDDVNGIVIEKNNLSYKNSNDKSDDDFINDNEEKKGKKFKKTICRNTRVVILLQSTWFVDDIPSPAINPTQIGGGRTSMDEATPVPNSGVISHLPSRGRCPNVIVPNPLRRPAKERLVVPSVATRMVMEGRLKFSDGQLARTSVFKRSGPVNSETIDTETPRKSFFDRLTTSTGVVAEMTLRPRSKSFKRNARRSLKRRQEREDKGQKHYRGPKL</sequence>